<feature type="region of interest" description="Disordered" evidence="3">
    <location>
        <begin position="226"/>
        <end position="258"/>
    </location>
</feature>
<dbReference type="EMBL" id="JAGFMF010012051">
    <property type="protein sequence ID" value="KAG8508279.1"/>
    <property type="molecule type" value="Genomic_DNA"/>
</dbReference>
<keyword evidence="4" id="KW-0032">Aminotransferase</keyword>
<feature type="region of interest" description="Disordered" evidence="3">
    <location>
        <begin position="1"/>
        <end position="21"/>
    </location>
</feature>
<proteinExistence type="predicted"/>
<comment type="caution">
    <text evidence="4">The sequence shown here is derived from an EMBL/GenBank/DDBJ whole genome shotgun (WGS) entry which is preliminary data.</text>
</comment>
<dbReference type="GO" id="GO:0008453">
    <property type="term" value="F:alanine-glyoxylate transaminase activity"/>
    <property type="evidence" value="ECO:0007669"/>
    <property type="project" value="TreeGrafter"/>
</dbReference>
<feature type="compositionally biased region" description="Pro residues" evidence="3">
    <location>
        <begin position="231"/>
        <end position="250"/>
    </location>
</feature>
<comment type="cofactor">
    <cofactor evidence="1">
        <name>pyridoxal 5'-phosphate</name>
        <dbReference type="ChEBI" id="CHEBI:597326"/>
    </cofactor>
</comment>
<organism evidence="4 5">
    <name type="scientific">Galemys pyrenaicus</name>
    <name type="common">Iberian desman</name>
    <name type="synonym">Pyrenean desman</name>
    <dbReference type="NCBI Taxonomy" id="202257"/>
    <lineage>
        <taxon>Eukaryota</taxon>
        <taxon>Metazoa</taxon>
        <taxon>Chordata</taxon>
        <taxon>Craniata</taxon>
        <taxon>Vertebrata</taxon>
        <taxon>Euteleostomi</taxon>
        <taxon>Mammalia</taxon>
        <taxon>Eutheria</taxon>
        <taxon>Laurasiatheria</taxon>
        <taxon>Eulipotyphla</taxon>
        <taxon>Talpidae</taxon>
        <taxon>Galemys</taxon>
    </lineage>
</organism>
<dbReference type="InterPro" id="IPR015421">
    <property type="entry name" value="PyrdxlP-dep_Trfase_major"/>
</dbReference>
<dbReference type="OrthoDB" id="7403325at2759"/>
<reference evidence="4" key="1">
    <citation type="journal article" date="2021" name="Evol. Appl.">
        <title>The genome of the Pyrenean desman and the effects of bottlenecks and inbreeding on the genomic landscape of an endangered species.</title>
        <authorList>
            <person name="Escoda L."/>
            <person name="Castresana J."/>
        </authorList>
    </citation>
    <scope>NUCLEOTIDE SEQUENCE</scope>
    <source>
        <strain evidence="4">IBE-C5619</strain>
    </source>
</reference>
<keyword evidence="5" id="KW-1185">Reference proteome</keyword>
<gene>
    <name evidence="4" type="ORF">J0S82_011360</name>
</gene>
<dbReference type="GO" id="GO:0005777">
    <property type="term" value="C:peroxisome"/>
    <property type="evidence" value="ECO:0007669"/>
    <property type="project" value="TreeGrafter"/>
</dbReference>
<sequence>MRLPVDVTQHDRASGADAGAKGPWALRPHLVAPAQRPLAAPWPQGRLLPRPAQHRRPDTRAECEGQVTAQTRTDGAIDRARGRREMLRALRVTGTALRPQAVCAARTMASRPLRVPPPPALLRPLSLPGRLLLGPGPSNLAPRVLAAGGQQMIGHMHKEMFQIMDAIKQGIQYVFQTQNRLTLAISGSGHCALEAALFNLLEPGDAFLVGVNGMWGQRAAAIGERIREQEPSPPSSPRAPPGTPSIPPQLLPTGRATVSTGDGWERLWGLARCPGPGPAAPLPRARQGSEAELQARATPAVAICMLDGASRWSRLGDARAGSGGLGLKSGRGPCGQLCMAALRPASRVVPAAQGPSRTGTFQGA</sequence>
<keyword evidence="2" id="KW-0663">Pyridoxal phosphate</keyword>
<keyword evidence="4" id="KW-0808">Transferase</keyword>
<dbReference type="PANTHER" id="PTHR21152">
    <property type="entry name" value="AMINOTRANSFERASE CLASS V"/>
    <property type="match status" value="1"/>
</dbReference>
<accession>A0A8J6ABF5</accession>
<dbReference type="GO" id="GO:0004760">
    <property type="term" value="F:L-serine-pyruvate transaminase activity"/>
    <property type="evidence" value="ECO:0007669"/>
    <property type="project" value="TreeGrafter"/>
</dbReference>
<protein>
    <submittedName>
        <fullName evidence="4">Serine--pyruvate aminotransferase, mitochondrial</fullName>
    </submittedName>
</protein>
<evidence type="ECO:0000256" key="3">
    <source>
        <dbReference type="SAM" id="MobiDB-lite"/>
    </source>
</evidence>
<evidence type="ECO:0000256" key="2">
    <source>
        <dbReference type="ARBA" id="ARBA00022898"/>
    </source>
</evidence>
<evidence type="ECO:0000313" key="4">
    <source>
        <dbReference type="EMBL" id="KAG8508279.1"/>
    </source>
</evidence>
<feature type="region of interest" description="Disordered" evidence="3">
    <location>
        <begin position="40"/>
        <end position="60"/>
    </location>
</feature>
<dbReference type="Proteomes" id="UP000700334">
    <property type="component" value="Unassembled WGS sequence"/>
</dbReference>
<name>A0A8J6ABF5_GALPY</name>
<dbReference type="SUPFAM" id="SSF53383">
    <property type="entry name" value="PLP-dependent transferases"/>
    <property type="match status" value="1"/>
</dbReference>
<evidence type="ECO:0000313" key="5">
    <source>
        <dbReference type="Proteomes" id="UP000700334"/>
    </source>
</evidence>
<dbReference type="GO" id="GO:0019265">
    <property type="term" value="P:glycine biosynthetic process, by transamination of glyoxylate"/>
    <property type="evidence" value="ECO:0007669"/>
    <property type="project" value="TreeGrafter"/>
</dbReference>
<dbReference type="InterPro" id="IPR015424">
    <property type="entry name" value="PyrdxlP-dep_Trfase"/>
</dbReference>
<dbReference type="AlphaFoldDB" id="A0A8J6ABF5"/>
<dbReference type="Gene3D" id="3.40.640.10">
    <property type="entry name" value="Type I PLP-dependent aspartate aminotransferase-like (Major domain)"/>
    <property type="match status" value="1"/>
</dbReference>
<dbReference type="PANTHER" id="PTHR21152:SF40">
    <property type="entry name" value="ALANINE--GLYOXYLATE AMINOTRANSFERASE"/>
    <property type="match status" value="1"/>
</dbReference>
<evidence type="ECO:0000256" key="1">
    <source>
        <dbReference type="ARBA" id="ARBA00001933"/>
    </source>
</evidence>